<organism evidence="1 2">
    <name type="scientific">Brevibacterium salitolerans</name>
    <dbReference type="NCBI Taxonomy" id="1403566"/>
    <lineage>
        <taxon>Bacteria</taxon>
        <taxon>Bacillati</taxon>
        <taxon>Actinomycetota</taxon>
        <taxon>Actinomycetes</taxon>
        <taxon>Micrococcales</taxon>
        <taxon>Brevibacteriaceae</taxon>
        <taxon>Brevibacterium</taxon>
    </lineage>
</organism>
<name>A0ABP5IFN7_9MICO</name>
<dbReference type="EMBL" id="BAAAPZ010000008">
    <property type="protein sequence ID" value="GAA2099125.1"/>
    <property type="molecule type" value="Genomic_DNA"/>
</dbReference>
<comment type="caution">
    <text evidence="1">The sequence shown here is derived from an EMBL/GenBank/DDBJ whole genome shotgun (WGS) entry which is preliminary data.</text>
</comment>
<accession>A0ABP5IFN7</accession>
<dbReference type="Proteomes" id="UP001500984">
    <property type="component" value="Unassembled WGS sequence"/>
</dbReference>
<reference evidence="2" key="1">
    <citation type="journal article" date="2019" name="Int. J. Syst. Evol. Microbiol.">
        <title>The Global Catalogue of Microorganisms (GCM) 10K type strain sequencing project: providing services to taxonomists for standard genome sequencing and annotation.</title>
        <authorList>
            <consortium name="The Broad Institute Genomics Platform"/>
            <consortium name="The Broad Institute Genome Sequencing Center for Infectious Disease"/>
            <person name="Wu L."/>
            <person name="Ma J."/>
        </authorList>
    </citation>
    <scope>NUCLEOTIDE SEQUENCE [LARGE SCALE GENOMIC DNA]</scope>
    <source>
        <strain evidence="2">JCM 15900</strain>
    </source>
</reference>
<gene>
    <name evidence="1" type="ORF">GCM10009823_20830</name>
</gene>
<evidence type="ECO:0000313" key="2">
    <source>
        <dbReference type="Proteomes" id="UP001500984"/>
    </source>
</evidence>
<sequence>MAYACALAARAAAGLQSPDDWEAPEMIGESAEPAAVELAAAGSLAGGIAAFDIPGHGGISAAGKDLVGGVSQMNAGALEDALGRMNAACDQEVPERPPEEHTSAEGRVVYACALAEFVREERGDAGTWGGIGEEPALHEAGSVGALLGGLNGHVMPEAPAVSTEGAAVVRSVTVLDADGVDASLDAVISACQAR</sequence>
<proteinExistence type="predicted"/>
<protein>
    <submittedName>
        <fullName evidence="1">Uncharacterized protein</fullName>
    </submittedName>
</protein>
<evidence type="ECO:0000313" key="1">
    <source>
        <dbReference type="EMBL" id="GAA2099125.1"/>
    </source>
</evidence>
<keyword evidence="2" id="KW-1185">Reference proteome</keyword>